<evidence type="ECO:0000256" key="1">
    <source>
        <dbReference type="ARBA" id="ARBA00005417"/>
    </source>
</evidence>
<dbReference type="GO" id="GO:0005524">
    <property type="term" value="F:ATP binding"/>
    <property type="evidence" value="ECO:0007669"/>
    <property type="project" value="UniProtKB-KW"/>
</dbReference>
<evidence type="ECO:0000256" key="5">
    <source>
        <dbReference type="ARBA" id="ARBA00022970"/>
    </source>
</evidence>
<dbReference type="Pfam" id="PF00005">
    <property type="entry name" value="ABC_tran"/>
    <property type="match status" value="1"/>
</dbReference>
<dbReference type="PIRSF" id="PIRSF039137">
    <property type="entry name" value="ABC_branched_ATPase"/>
    <property type="match status" value="1"/>
</dbReference>
<evidence type="ECO:0000313" key="8">
    <source>
        <dbReference type="Proteomes" id="UP001198151"/>
    </source>
</evidence>
<keyword evidence="3" id="KW-0547">Nucleotide-binding</keyword>
<sequence length="236" mass="25913">MAMLEVKNLEVYYGVIQAIKGISFEVNEGEVIALIGANGAGKTTTLHTVSGLLTPKSGQVIFEGEDITKVPAHRIVSMGMAHVPEGRRVFAQLSVYENLKMGAYTRKDRQEIEESLRSVYKRFPRLEERKNQLAGTLSGGEQQMLAMGRALMSKPKLLLLDEPSMGLSPIFVNEIFDIIRSVSESGMTVLLVEQNAKKALSIADRAYVLETGNIVLDGPAKNLLEDDSIKKAYLGE</sequence>
<reference evidence="7 8" key="1">
    <citation type="submission" date="2021-10" db="EMBL/GenBank/DDBJ databases">
        <title>Anaerobic single-cell dispensing facilitates the cultivation of human gut bacteria.</title>
        <authorList>
            <person name="Afrizal A."/>
        </authorList>
    </citation>
    <scope>NUCLEOTIDE SEQUENCE [LARGE SCALE GENOMIC DNA]</scope>
    <source>
        <strain evidence="7 8">CLA-AA-H200</strain>
    </source>
</reference>
<dbReference type="PANTHER" id="PTHR43820">
    <property type="entry name" value="HIGH-AFFINITY BRANCHED-CHAIN AMINO ACID TRANSPORT ATP-BINDING PROTEIN LIVF"/>
    <property type="match status" value="1"/>
</dbReference>
<evidence type="ECO:0000256" key="3">
    <source>
        <dbReference type="ARBA" id="ARBA00022741"/>
    </source>
</evidence>
<dbReference type="InterPro" id="IPR017871">
    <property type="entry name" value="ABC_transporter-like_CS"/>
</dbReference>
<dbReference type="EMBL" id="JAJEQX010000017">
    <property type="protein sequence ID" value="MCC2254790.1"/>
    <property type="molecule type" value="Genomic_DNA"/>
</dbReference>
<dbReference type="PROSITE" id="PS50893">
    <property type="entry name" value="ABC_TRANSPORTER_2"/>
    <property type="match status" value="1"/>
</dbReference>
<dbReference type="Proteomes" id="UP001198151">
    <property type="component" value="Unassembled WGS sequence"/>
</dbReference>
<proteinExistence type="inferred from homology"/>
<comment type="similarity">
    <text evidence="1">Belongs to the ABC transporter superfamily.</text>
</comment>
<gene>
    <name evidence="7" type="ORF">LKD70_10225</name>
</gene>
<dbReference type="InterPro" id="IPR052156">
    <property type="entry name" value="BCAA_Transport_ATP-bd_LivF"/>
</dbReference>
<keyword evidence="2" id="KW-0813">Transport</keyword>
<evidence type="ECO:0000256" key="2">
    <source>
        <dbReference type="ARBA" id="ARBA00022448"/>
    </source>
</evidence>
<accession>A0ABS8FXL6</accession>
<dbReference type="InterPro" id="IPR030660">
    <property type="entry name" value="ABC_branched_ATPase_LivF/BraG"/>
</dbReference>
<dbReference type="PROSITE" id="PS00211">
    <property type="entry name" value="ABC_TRANSPORTER_1"/>
    <property type="match status" value="1"/>
</dbReference>
<keyword evidence="8" id="KW-1185">Reference proteome</keyword>
<feature type="domain" description="ABC transporter" evidence="6">
    <location>
        <begin position="4"/>
        <end position="236"/>
    </location>
</feature>
<dbReference type="InterPro" id="IPR003593">
    <property type="entry name" value="AAA+_ATPase"/>
</dbReference>
<dbReference type="SMART" id="SM00382">
    <property type="entry name" value="AAA"/>
    <property type="match status" value="1"/>
</dbReference>
<protein>
    <submittedName>
        <fullName evidence="7">ABC transporter ATP-binding protein</fullName>
    </submittedName>
</protein>
<organism evidence="7 8">
    <name type="scientific">Ruminococcus turbiniformis</name>
    <dbReference type="NCBI Taxonomy" id="2881258"/>
    <lineage>
        <taxon>Bacteria</taxon>
        <taxon>Bacillati</taxon>
        <taxon>Bacillota</taxon>
        <taxon>Clostridia</taxon>
        <taxon>Eubacteriales</taxon>
        <taxon>Oscillospiraceae</taxon>
        <taxon>Ruminococcus</taxon>
    </lineage>
</organism>
<evidence type="ECO:0000256" key="4">
    <source>
        <dbReference type="ARBA" id="ARBA00022840"/>
    </source>
</evidence>
<evidence type="ECO:0000259" key="6">
    <source>
        <dbReference type="PROSITE" id="PS50893"/>
    </source>
</evidence>
<comment type="caution">
    <text evidence="7">The sequence shown here is derived from an EMBL/GenBank/DDBJ whole genome shotgun (WGS) entry which is preliminary data.</text>
</comment>
<dbReference type="PANTHER" id="PTHR43820:SF3">
    <property type="entry name" value="BRANCHED-CHAIN AMINO ACID TRANSPORT SYSTEM,ATP-BINDING PROTEIN"/>
    <property type="match status" value="1"/>
</dbReference>
<keyword evidence="5" id="KW-0029">Amino-acid transport</keyword>
<dbReference type="CDD" id="cd03224">
    <property type="entry name" value="ABC_TM1139_LivF_branched"/>
    <property type="match status" value="1"/>
</dbReference>
<evidence type="ECO:0000313" key="7">
    <source>
        <dbReference type="EMBL" id="MCC2254790.1"/>
    </source>
</evidence>
<dbReference type="SUPFAM" id="SSF52540">
    <property type="entry name" value="P-loop containing nucleoside triphosphate hydrolases"/>
    <property type="match status" value="1"/>
</dbReference>
<dbReference type="InterPro" id="IPR027417">
    <property type="entry name" value="P-loop_NTPase"/>
</dbReference>
<name>A0ABS8FXL6_9FIRM</name>
<keyword evidence="4 7" id="KW-0067">ATP-binding</keyword>
<dbReference type="Gene3D" id="3.40.50.300">
    <property type="entry name" value="P-loop containing nucleotide triphosphate hydrolases"/>
    <property type="match status" value="1"/>
</dbReference>
<dbReference type="InterPro" id="IPR003439">
    <property type="entry name" value="ABC_transporter-like_ATP-bd"/>
</dbReference>